<evidence type="ECO:0000313" key="2">
    <source>
        <dbReference type="EMBL" id="OMO59363.1"/>
    </source>
</evidence>
<comment type="caution">
    <text evidence="2">The sequence shown here is derived from an EMBL/GenBank/DDBJ whole genome shotgun (WGS) entry which is preliminary data.</text>
</comment>
<feature type="region of interest" description="Disordered" evidence="1">
    <location>
        <begin position="1"/>
        <end position="35"/>
    </location>
</feature>
<evidence type="ECO:0000313" key="3">
    <source>
        <dbReference type="Proteomes" id="UP000187203"/>
    </source>
</evidence>
<protein>
    <submittedName>
        <fullName evidence="2">Uncharacterized protein</fullName>
    </submittedName>
</protein>
<evidence type="ECO:0000256" key="1">
    <source>
        <dbReference type="SAM" id="MobiDB-lite"/>
    </source>
</evidence>
<dbReference type="AlphaFoldDB" id="A0A1R3GMQ0"/>
<proteinExistence type="predicted"/>
<keyword evidence="3" id="KW-1185">Reference proteome</keyword>
<gene>
    <name evidence="2" type="ORF">COLO4_34239</name>
</gene>
<accession>A0A1R3GMQ0</accession>
<feature type="region of interest" description="Disordered" evidence="1">
    <location>
        <begin position="161"/>
        <end position="188"/>
    </location>
</feature>
<organism evidence="2 3">
    <name type="scientific">Corchorus olitorius</name>
    <dbReference type="NCBI Taxonomy" id="93759"/>
    <lineage>
        <taxon>Eukaryota</taxon>
        <taxon>Viridiplantae</taxon>
        <taxon>Streptophyta</taxon>
        <taxon>Embryophyta</taxon>
        <taxon>Tracheophyta</taxon>
        <taxon>Spermatophyta</taxon>
        <taxon>Magnoliopsida</taxon>
        <taxon>eudicotyledons</taxon>
        <taxon>Gunneridae</taxon>
        <taxon>Pentapetalae</taxon>
        <taxon>rosids</taxon>
        <taxon>malvids</taxon>
        <taxon>Malvales</taxon>
        <taxon>Malvaceae</taxon>
        <taxon>Grewioideae</taxon>
        <taxon>Apeibeae</taxon>
        <taxon>Corchorus</taxon>
    </lineage>
</organism>
<reference evidence="3" key="1">
    <citation type="submission" date="2013-09" db="EMBL/GenBank/DDBJ databases">
        <title>Corchorus olitorius genome sequencing.</title>
        <authorList>
            <person name="Alam M."/>
            <person name="Haque M.S."/>
            <person name="Islam M.S."/>
            <person name="Emdad E.M."/>
            <person name="Islam M.M."/>
            <person name="Ahmed B."/>
            <person name="Halim A."/>
            <person name="Hossen Q.M.M."/>
            <person name="Hossain M.Z."/>
            <person name="Ahmed R."/>
            <person name="Khan M.M."/>
            <person name="Islam R."/>
            <person name="Rashid M.M."/>
            <person name="Khan S.A."/>
            <person name="Rahman M.S."/>
            <person name="Alam M."/>
            <person name="Yahiya A.S."/>
            <person name="Khan M.S."/>
            <person name="Azam M.S."/>
            <person name="Haque T."/>
            <person name="Lashkar M.Z.H."/>
            <person name="Akhand A.I."/>
            <person name="Morshed G."/>
            <person name="Roy S."/>
            <person name="Uddin K.S."/>
            <person name="Rabeya T."/>
            <person name="Hossain A.S."/>
            <person name="Chowdhury A."/>
            <person name="Snigdha A.R."/>
            <person name="Mortoza M.S."/>
            <person name="Matin S.A."/>
            <person name="Hoque S.M.E."/>
            <person name="Islam M.K."/>
            <person name="Roy D.K."/>
            <person name="Haider R."/>
            <person name="Moosa M.M."/>
            <person name="Elias S.M."/>
            <person name="Hasan A.M."/>
            <person name="Jahan S."/>
            <person name="Shafiuddin M."/>
            <person name="Mahmood N."/>
            <person name="Shommy N.S."/>
        </authorList>
    </citation>
    <scope>NUCLEOTIDE SEQUENCE [LARGE SCALE GENOMIC DNA]</scope>
    <source>
        <strain evidence="3">cv. O-4</strain>
    </source>
</reference>
<dbReference type="OrthoDB" id="1738601at2759"/>
<dbReference type="Proteomes" id="UP000187203">
    <property type="component" value="Unassembled WGS sequence"/>
</dbReference>
<name>A0A1R3GMQ0_9ROSI</name>
<sequence>MEGDTLDVVSSGARLSRPQTDITLPQGPGAKPVLPDLNETSKEQRAEELKIKVQELDLKALTETKEDLRMWMDKYSARRLNTKPGGPRPANSPLRICRNRRALMTTHPSKADIGEGLSTSEEAIDSNSSSCSIGVLSGSILSSQVVSEPTSFNSVYALREDESDDSASISSGTVSSKANVESDMVLVP</sequence>
<dbReference type="EMBL" id="AWUE01022186">
    <property type="protein sequence ID" value="OMO59363.1"/>
    <property type="molecule type" value="Genomic_DNA"/>
</dbReference>
<feature type="compositionally biased region" description="Low complexity" evidence="1">
    <location>
        <begin position="166"/>
        <end position="176"/>
    </location>
</feature>
<feature type="region of interest" description="Disordered" evidence="1">
    <location>
        <begin position="105"/>
        <end position="129"/>
    </location>
</feature>